<dbReference type="EMBL" id="MU266578">
    <property type="protein sequence ID" value="KAH7920461.1"/>
    <property type="molecule type" value="Genomic_DNA"/>
</dbReference>
<comment type="caution">
    <text evidence="1">The sequence shown here is derived from an EMBL/GenBank/DDBJ whole genome shotgun (WGS) entry which is preliminary data.</text>
</comment>
<gene>
    <name evidence="1" type="ORF">BV22DRAFT_1133048</name>
</gene>
<reference evidence="1" key="1">
    <citation type="journal article" date="2021" name="New Phytol.">
        <title>Evolutionary innovations through gain and loss of genes in the ectomycorrhizal Boletales.</title>
        <authorList>
            <person name="Wu G."/>
            <person name="Miyauchi S."/>
            <person name="Morin E."/>
            <person name="Kuo A."/>
            <person name="Drula E."/>
            <person name="Varga T."/>
            <person name="Kohler A."/>
            <person name="Feng B."/>
            <person name="Cao Y."/>
            <person name="Lipzen A."/>
            <person name="Daum C."/>
            <person name="Hundley H."/>
            <person name="Pangilinan J."/>
            <person name="Johnson J."/>
            <person name="Barry K."/>
            <person name="LaButti K."/>
            <person name="Ng V."/>
            <person name="Ahrendt S."/>
            <person name="Min B."/>
            <person name="Choi I.G."/>
            <person name="Park H."/>
            <person name="Plett J.M."/>
            <person name="Magnuson J."/>
            <person name="Spatafora J.W."/>
            <person name="Nagy L.G."/>
            <person name="Henrissat B."/>
            <person name="Grigoriev I.V."/>
            <person name="Yang Z.L."/>
            <person name="Xu J."/>
            <person name="Martin F.M."/>
        </authorList>
    </citation>
    <scope>NUCLEOTIDE SEQUENCE</scope>
    <source>
        <strain evidence="1">KUC20120723A-06</strain>
    </source>
</reference>
<evidence type="ECO:0000313" key="2">
    <source>
        <dbReference type="Proteomes" id="UP000790709"/>
    </source>
</evidence>
<organism evidence="1 2">
    <name type="scientific">Leucogyrophana mollusca</name>
    <dbReference type="NCBI Taxonomy" id="85980"/>
    <lineage>
        <taxon>Eukaryota</taxon>
        <taxon>Fungi</taxon>
        <taxon>Dikarya</taxon>
        <taxon>Basidiomycota</taxon>
        <taxon>Agaricomycotina</taxon>
        <taxon>Agaricomycetes</taxon>
        <taxon>Agaricomycetidae</taxon>
        <taxon>Boletales</taxon>
        <taxon>Boletales incertae sedis</taxon>
        <taxon>Leucogyrophana</taxon>
    </lineage>
</organism>
<sequence length="325" mass="37462">MNHVRQSTKERVQAVDPNEGRCLVENCSSTRSIEYCHLLSRKSRQNATLLESLEWHWNMRVNILNLDTRRNVFPAGPSAHHMHDTARWLLLPEAAIVQQYYDTLQSQVYNVRERFPVIPDRNDTEYRLTPIKDMKGNAFMGRHATPEDFPPTTLPHIHPKFTIVVAGMQLSTLQPEEVSALADPFHIMPKITTLYRAWTTPRPANAQENDSYWPPYNPSDDDTEDNDDNDGGDDPKDKDDHDVVTEKGRYHGGTRKRVRDVPPTENHPRIRSVNQRPNQTDWADEMRDSDSGSAVTRKGRHNGGYRNRRRGRNWHESAGLLGVMQ</sequence>
<name>A0ACB8B5F9_9AGAM</name>
<accession>A0ACB8B5F9</accession>
<dbReference type="Proteomes" id="UP000790709">
    <property type="component" value="Unassembled WGS sequence"/>
</dbReference>
<keyword evidence="2" id="KW-1185">Reference proteome</keyword>
<proteinExistence type="predicted"/>
<evidence type="ECO:0000313" key="1">
    <source>
        <dbReference type="EMBL" id="KAH7920461.1"/>
    </source>
</evidence>
<protein>
    <submittedName>
        <fullName evidence="1">Uncharacterized protein</fullName>
    </submittedName>
</protein>